<dbReference type="Pfam" id="PF00596">
    <property type="entry name" value="Aldolase_II"/>
    <property type="match status" value="1"/>
</dbReference>
<dbReference type="Gene3D" id="3.40.225.10">
    <property type="entry name" value="Class II aldolase/adducin N-terminal domain"/>
    <property type="match status" value="1"/>
</dbReference>
<comment type="caution">
    <text evidence="3">The sequence shown here is derived from an EMBL/GenBank/DDBJ whole genome shotgun (WGS) entry which is preliminary data.</text>
</comment>
<dbReference type="NCBIfam" id="NF004855">
    <property type="entry name" value="PRK06208.1"/>
    <property type="match status" value="1"/>
</dbReference>
<feature type="domain" description="Class II aldolase/adducin N-terminal" evidence="2">
    <location>
        <begin position="105"/>
        <end position="288"/>
    </location>
</feature>
<proteinExistence type="predicted"/>
<evidence type="ECO:0000313" key="4">
    <source>
        <dbReference type="Proteomes" id="UP001367316"/>
    </source>
</evidence>
<dbReference type="InterPro" id="IPR036409">
    <property type="entry name" value="Aldolase_II/adducin_N_sf"/>
</dbReference>
<dbReference type="PANTHER" id="PTHR10672:SF41">
    <property type="entry name" value="CLASS II ALDOLASE_ADDUCIN DOMAIN PROTEIN (AFU_ORTHOLOGUE AFUA_3G01330)"/>
    <property type="match status" value="1"/>
</dbReference>
<dbReference type="EMBL" id="JBBPBF010000002">
    <property type="protein sequence ID" value="KAK7614894.1"/>
    <property type="molecule type" value="Genomic_DNA"/>
</dbReference>
<name>A0ABR1NJ75_9PEZI</name>
<accession>A0ABR1NJ75</accession>
<feature type="compositionally biased region" description="Basic and acidic residues" evidence="1">
    <location>
        <begin position="38"/>
        <end position="50"/>
    </location>
</feature>
<dbReference type="Proteomes" id="UP001367316">
    <property type="component" value="Unassembled WGS sequence"/>
</dbReference>
<dbReference type="InterPro" id="IPR051017">
    <property type="entry name" value="Aldolase-II_Adducin_sf"/>
</dbReference>
<evidence type="ECO:0000259" key="2">
    <source>
        <dbReference type="SMART" id="SM01007"/>
    </source>
</evidence>
<organism evidence="3 4">
    <name type="scientific">Phyllosticta paracitricarpa</name>
    <dbReference type="NCBI Taxonomy" id="2016321"/>
    <lineage>
        <taxon>Eukaryota</taxon>
        <taxon>Fungi</taxon>
        <taxon>Dikarya</taxon>
        <taxon>Ascomycota</taxon>
        <taxon>Pezizomycotina</taxon>
        <taxon>Dothideomycetes</taxon>
        <taxon>Dothideomycetes incertae sedis</taxon>
        <taxon>Botryosphaeriales</taxon>
        <taxon>Phyllostictaceae</taxon>
        <taxon>Phyllosticta</taxon>
    </lineage>
</organism>
<evidence type="ECO:0000256" key="1">
    <source>
        <dbReference type="SAM" id="MobiDB-lite"/>
    </source>
</evidence>
<sequence length="355" mass="38289">MAPPPPPPPSAVVDVVDVDASNTHTTTLRPKNAPKNASCREDAHKDKDNDDGVSSGAAVARPYEGRAEEGEEKPSYQQLNEQQAKGVPRPLVFEDKYVERAYLKQRLAAAFRIFGRQGFDEGVAGHITVRDPVDPETFWVNPFGVAFSQITSSSLLHISATGSILASPSPHQLLNTAAFAIHGAIHRARPDVVAAAHSHSIHGRALCALQVPLDMLTQDSCAFYNDHVVYSNFGGVVMATEEGKRIAATLGQKKCALLGNHGLLTVGGTIEEAVWWFIAMEKCARVQLLADAAAAGRGIQTVKIGDEEARLTWSTIGSRIAGYFSAKPLFDVIEKDEAHEYMDEGQPWTGKAEGL</sequence>
<dbReference type="InterPro" id="IPR001303">
    <property type="entry name" value="Aldolase_II/adducin_N"/>
</dbReference>
<dbReference type="PANTHER" id="PTHR10672">
    <property type="entry name" value="ADDUCIN"/>
    <property type="match status" value="1"/>
</dbReference>
<protein>
    <submittedName>
        <fullName evidence="3">Class II aldolase/adducin N-terminal</fullName>
    </submittedName>
</protein>
<dbReference type="SMART" id="SM01007">
    <property type="entry name" value="Aldolase_II"/>
    <property type="match status" value="1"/>
</dbReference>
<dbReference type="SUPFAM" id="SSF53639">
    <property type="entry name" value="AraD/HMP-PK domain-like"/>
    <property type="match status" value="1"/>
</dbReference>
<reference evidence="3 4" key="1">
    <citation type="submission" date="2024-04" db="EMBL/GenBank/DDBJ databases">
        <title>Phyllosticta paracitricarpa is synonymous to the EU quarantine fungus P. citricarpa based on phylogenomic analyses.</title>
        <authorList>
            <consortium name="Lawrence Berkeley National Laboratory"/>
            <person name="Van ingen-buijs V.A."/>
            <person name="Van westerhoven A.C."/>
            <person name="Haridas S."/>
            <person name="Skiadas P."/>
            <person name="Martin F."/>
            <person name="Groenewald J.Z."/>
            <person name="Crous P.W."/>
            <person name="Seidl M.F."/>
        </authorList>
    </citation>
    <scope>NUCLEOTIDE SEQUENCE [LARGE SCALE GENOMIC DNA]</scope>
    <source>
        <strain evidence="3 4">CBS 141358</strain>
    </source>
</reference>
<keyword evidence="4" id="KW-1185">Reference proteome</keyword>
<gene>
    <name evidence="3" type="ORF">JOL62DRAFT_608176</name>
</gene>
<feature type="compositionally biased region" description="Basic and acidic residues" evidence="1">
    <location>
        <begin position="63"/>
        <end position="74"/>
    </location>
</feature>
<feature type="region of interest" description="Disordered" evidence="1">
    <location>
        <begin position="21"/>
        <end position="87"/>
    </location>
</feature>
<evidence type="ECO:0000313" key="3">
    <source>
        <dbReference type="EMBL" id="KAK7614894.1"/>
    </source>
</evidence>